<accession>A0A380TB22</accession>
<protein>
    <submittedName>
        <fullName evidence="2">Uncharacterized protein</fullName>
    </submittedName>
</protein>
<evidence type="ECO:0000256" key="1">
    <source>
        <dbReference type="SAM" id="MobiDB-lite"/>
    </source>
</evidence>
<name>A0A380TB22_9ZZZZ</name>
<organism evidence="2">
    <name type="scientific">metagenome</name>
    <dbReference type="NCBI Taxonomy" id="256318"/>
    <lineage>
        <taxon>unclassified sequences</taxon>
        <taxon>metagenomes</taxon>
    </lineage>
</organism>
<dbReference type="AlphaFoldDB" id="A0A380TB22"/>
<reference evidence="2" key="1">
    <citation type="submission" date="2018-07" db="EMBL/GenBank/DDBJ databases">
        <authorList>
            <person name="Quirk P.G."/>
            <person name="Krulwich T.A."/>
        </authorList>
    </citation>
    <scope>NUCLEOTIDE SEQUENCE</scope>
</reference>
<gene>
    <name evidence="2" type="ORF">DF3PB_1320002</name>
</gene>
<sequence>MKPFLLEQQPSAALPHISDRAVDSEDIASPSPTSSSGQFSSRNSRTHHLHLRGLLALLAKPIAHNSMHVNRYDVSMKKGQILGCHKPVNMWNMGKNSTFDAKSGCRQGKRARLRSRALRKNAALIRRVTVSAAPFGRVAASFGRAARFPCSAQAGLPV</sequence>
<feature type="compositionally biased region" description="Low complexity" evidence="1">
    <location>
        <begin position="27"/>
        <end position="43"/>
    </location>
</feature>
<proteinExistence type="predicted"/>
<evidence type="ECO:0000313" key="2">
    <source>
        <dbReference type="EMBL" id="SUS04428.1"/>
    </source>
</evidence>
<dbReference type="EMBL" id="UIDG01000038">
    <property type="protein sequence ID" value="SUS04428.1"/>
    <property type="molecule type" value="Genomic_DNA"/>
</dbReference>
<feature type="region of interest" description="Disordered" evidence="1">
    <location>
        <begin position="15"/>
        <end position="44"/>
    </location>
</feature>